<dbReference type="Gene3D" id="1.20.140.10">
    <property type="entry name" value="Butyryl-CoA Dehydrogenase, subunit A, domain 3"/>
    <property type="match status" value="1"/>
</dbReference>
<dbReference type="Gene3D" id="2.40.110.10">
    <property type="entry name" value="Butyryl-CoA Dehydrogenase, subunit A, domain 2"/>
    <property type="match status" value="1"/>
</dbReference>
<dbReference type="InterPro" id="IPR050741">
    <property type="entry name" value="Acyl-CoA_dehydrogenase"/>
</dbReference>
<evidence type="ECO:0000256" key="4">
    <source>
        <dbReference type="ARBA" id="ARBA00022630"/>
    </source>
</evidence>
<dbReference type="PANTHER" id="PTHR48083:SF20">
    <property type="entry name" value="LONG-CHAIN SPECIFIC ACYL-COA DEHYDROGENASE, MITOCHONDRIAL"/>
    <property type="match status" value="1"/>
</dbReference>
<dbReference type="RefSeq" id="WP_387345043.1">
    <property type="nucleotide sequence ID" value="NZ_JBIAXI010000018.1"/>
</dbReference>
<comment type="pathway">
    <text evidence="2">Siderophore biosynthesis; mycobactin biosynthesis.</text>
</comment>
<dbReference type="PROSITE" id="PS00072">
    <property type="entry name" value="ACYL_COA_DH_1"/>
    <property type="match status" value="1"/>
</dbReference>
<evidence type="ECO:0000313" key="15">
    <source>
        <dbReference type="Proteomes" id="UP001602119"/>
    </source>
</evidence>
<evidence type="ECO:0000259" key="11">
    <source>
        <dbReference type="Pfam" id="PF00441"/>
    </source>
</evidence>
<dbReference type="InterPro" id="IPR013786">
    <property type="entry name" value="AcylCoA_DH/ox_N"/>
</dbReference>
<dbReference type="Proteomes" id="UP001602119">
    <property type="component" value="Unassembled WGS sequence"/>
</dbReference>
<accession>A0ABW6VAY6</accession>
<keyword evidence="6 10" id="KW-0560">Oxidoreductase</keyword>
<evidence type="ECO:0000256" key="7">
    <source>
        <dbReference type="ARBA" id="ARBA00037085"/>
    </source>
</evidence>
<dbReference type="EMBL" id="JBIAXI010000018">
    <property type="protein sequence ID" value="MFF4776504.1"/>
    <property type="molecule type" value="Genomic_DNA"/>
</dbReference>
<dbReference type="InterPro" id="IPR006091">
    <property type="entry name" value="Acyl-CoA_Oxase/DH_mid-dom"/>
</dbReference>
<evidence type="ECO:0000256" key="1">
    <source>
        <dbReference type="ARBA" id="ARBA00001974"/>
    </source>
</evidence>
<dbReference type="Pfam" id="PF02771">
    <property type="entry name" value="Acyl-CoA_dh_N"/>
    <property type="match status" value="1"/>
</dbReference>
<dbReference type="Pfam" id="PF00441">
    <property type="entry name" value="Acyl-CoA_dh_1"/>
    <property type="match status" value="1"/>
</dbReference>
<feature type="domain" description="Acyl-CoA oxidase/dehydrogenase middle" evidence="12">
    <location>
        <begin position="125"/>
        <end position="220"/>
    </location>
</feature>
<dbReference type="InterPro" id="IPR006089">
    <property type="entry name" value="Acyl-CoA_DH_CS"/>
</dbReference>
<comment type="caution">
    <text evidence="14">The sequence shown here is derived from an EMBL/GenBank/DDBJ whole genome shotgun (WGS) entry which is preliminary data.</text>
</comment>
<dbReference type="InterPro" id="IPR036250">
    <property type="entry name" value="AcylCo_DH-like_C"/>
</dbReference>
<evidence type="ECO:0000259" key="13">
    <source>
        <dbReference type="Pfam" id="PF02771"/>
    </source>
</evidence>
<feature type="domain" description="Acyl-CoA dehydrogenase/oxidase C-terminal" evidence="11">
    <location>
        <begin position="232"/>
        <end position="380"/>
    </location>
</feature>
<dbReference type="InterPro" id="IPR009100">
    <property type="entry name" value="AcylCoA_DH/oxidase_NM_dom_sf"/>
</dbReference>
<dbReference type="Pfam" id="PF02770">
    <property type="entry name" value="Acyl-CoA_dh_M"/>
    <property type="match status" value="1"/>
</dbReference>
<proteinExistence type="inferred from homology"/>
<protein>
    <recommendedName>
        <fullName evidence="8">Acyl-[acyl-carrier-protein] dehydrogenase MbtN</fullName>
    </recommendedName>
    <alternativeName>
        <fullName evidence="9">Mycobactin synthase protein N</fullName>
    </alternativeName>
</protein>
<feature type="domain" description="Acyl-CoA dehydrogenase/oxidase N-terminal" evidence="13">
    <location>
        <begin position="8"/>
        <end position="121"/>
    </location>
</feature>
<dbReference type="InterPro" id="IPR037069">
    <property type="entry name" value="AcylCoA_DH/ox_N_sf"/>
</dbReference>
<comment type="similarity">
    <text evidence="3 10">Belongs to the acyl-CoA dehydrogenase family.</text>
</comment>
<evidence type="ECO:0000256" key="2">
    <source>
        <dbReference type="ARBA" id="ARBA00005102"/>
    </source>
</evidence>
<evidence type="ECO:0000256" key="3">
    <source>
        <dbReference type="ARBA" id="ARBA00009347"/>
    </source>
</evidence>
<comment type="cofactor">
    <cofactor evidence="1 10">
        <name>FAD</name>
        <dbReference type="ChEBI" id="CHEBI:57692"/>
    </cofactor>
</comment>
<evidence type="ECO:0000256" key="6">
    <source>
        <dbReference type="ARBA" id="ARBA00023002"/>
    </source>
</evidence>
<dbReference type="Gene3D" id="1.10.540.10">
    <property type="entry name" value="Acyl-CoA dehydrogenase/oxidase, N-terminal domain"/>
    <property type="match status" value="1"/>
</dbReference>
<keyword evidence="4 10" id="KW-0285">Flavoprotein</keyword>
<sequence>MRRDFYEEDHDAFRSAVREFVSREVVPDQLRWEEEGRVDPALWRVAGRQGLLGLAVPEEYGGGGAGDYRYRCVFIEELARVGAASVNSQVSLVDDLALPYLLDLGGHEQKKRWLPGLCGGELSPALAITEPGAGSDLRGIATTARRDGDGWRLNGAKTFITNGGHADVLVVVARTGPEGGNHGFSLLLVERGTPGFSVGRNLDKIGQRGENVAELFFDDVRLPAEALLGEEGEGLRHLREHLPTERMSIAVYALAAAEAALDWTLDFVRQRTAFGRRIADFQNTRFELAEMRTEIDVTRSFVQDAVLALNAGELSAVDAAKAKWWTTELQQRAISRCVQLHGGYGYMREYPIARAFVDARIQTIYGGTTEIMKGIIGRDLVRD</sequence>
<evidence type="ECO:0000256" key="9">
    <source>
        <dbReference type="ARBA" id="ARBA00042660"/>
    </source>
</evidence>
<dbReference type="SUPFAM" id="SSF56645">
    <property type="entry name" value="Acyl-CoA dehydrogenase NM domain-like"/>
    <property type="match status" value="1"/>
</dbReference>
<keyword evidence="5 10" id="KW-0274">FAD</keyword>
<dbReference type="PROSITE" id="PS00073">
    <property type="entry name" value="ACYL_COA_DH_2"/>
    <property type="match status" value="1"/>
</dbReference>
<dbReference type="PANTHER" id="PTHR48083">
    <property type="entry name" value="MEDIUM-CHAIN SPECIFIC ACYL-COA DEHYDROGENASE, MITOCHONDRIAL-RELATED"/>
    <property type="match status" value="1"/>
</dbReference>
<dbReference type="InterPro" id="IPR046373">
    <property type="entry name" value="Acyl-CoA_Oxase/DH_mid-dom_sf"/>
</dbReference>
<dbReference type="InterPro" id="IPR009075">
    <property type="entry name" value="AcylCo_DH/oxidase_C"/>
</dbReference>
<dbReference type="SUPFAM" id="SSF47203">
    <property type="entry name" value="Acyl-CoA dehydrogenase C-terminal domain-like"/>
    <property type="match status" value="1"/>
</dbReference>
<organism evidence="14 15">
    <name type="scientific">Microtetraspora fusca</name>
    <dbReference type="NCBI Taxonomy" id="1997"/>
    <lineage>
        <taxon>Bacteria</taxon>
        <taxon>Bacillati</taxon>
        <taxon>Actinomycetota</taxon>
        <taxon>Actinomycetes</taxon>
        <taxon>Streptosporangiales</taxon>
        <taxon>Streptosporangiaceae</taxon>
        <taxon>Microtetraspora</taxon>
    </lineage>
</organism>
<evidence type="ECO:0000256" key="8">
    <source>
        <dbReference type="ARBA" id="ARBA00040394"/>
    </source>
</evidence>
<evidence type="ECO:0000313" key="14">
    <source>
        <dbReference type="EMBL" id="MFF4776504.1"/>
    </source>
</evidence>
<name>A0ABW6VAY6_MICFU</name>
<evidence type="ECO:0000256" key="5">
    <source>
        <dbReference type="ARBA" id="ARBA00022827"/>
    </source>
</evidence>
<keyword evidence="15" id="KW-1185">Reference proteome</keyword>
<comment type="function">
    <text evidence="7">Catalyzes the dehydrogenation at the alpha-beta position of ACP-bound acyl chains. This results in the introduction of a double bond in the lipidic chain, which is further transferred to the epsilon-amino group of lysine residue in the mycobactin core by MbtK.</text>
</comment>
<evidence type="ECO:0000259" key="12">
    <source>
        <dbReference type="Pfam" id="PF02770"/>
    </source>
</evidence>
<reference evidence="14 15" key="1">
    <citation type="submission" date="2024-10" db="EMBL/GenBank/DDBJ databases">
        <title>The Natural Products Discovery Center: Release of the First 8490 Sequenced Strains for Exploring Actinobacteria Biosynthetic Diversity.</title>
        <authorList>
            <person name="Kalkreuter E."/>
            <person name="Kautsar S.A."/>
            <person name="Yang D."/>
            <person name="Bader C.D."/>
            <person name="Teijaro C.N."/>
            <person name="Fluegel L."/>
            <person name="Davis C.M."/>
            <person name="Simpson J.R."/>
            <person name="Lauterbach L."/>
            <person name="Steele A.D."/>
            <person name="Gui C."/>
            <person name="Meng S."/>
            <person name="Li G."/>
            <person name="Viehrig K."/>
            <person name="Ye F."/>
            <person name="Su P."/>
            <person name="Kiefer A.F."/>
            <person name="Nichols A."/>
            <person name="Cepeda A.J."/>
            <person name="Yan W."/>
            <person name="Fan B."/>
            <person name="Jiang Y."/>
            <person name="Adhikari A."/>
            <person name="Zheng C.-J."/>
            <person name="Schuster L."/>
            <person name="Cowan T.M."/>
            <person name="Smanski M.J."/>
            <person name="Chevrette M.G."/>
            <person name="De Carvalho L.P.S."/>
            <person name="Shen B."/>
        </authorList>
    </citation>
    <scope>NUCLEOTIDE SEQUENCE [LARGE SCALE GENOMIC DNA]</scope>
    <source>
        <strain evidence="14 15">NPDC001281</strain>
    </source>
</reference>
<gene>
    <name evidence="14" type="ORF">ACFY05_26945</name>
</gene>
<evidence type="ECO:0000256" key="10">
    <source>
        <dbReference type="RuleBase" id="RU362125"/>
    </source>
</evidence>